<evidence type="ECO:0000313" key="8">
    <source>
        <dbReference type="Proteomes" id="UP000056750"/>
    </source>
</evidence>
<dbReference type="SMART" id="SM00257">
    <property type="entry name" value="LysM"/>
    <property type="match status" value="1"/>
</dbReference>
<sequence length="344" mass="38670">MRIGLIAAVVFLAGCVSNSQPGSYNSNFDRQEAAKTRMSLGLTYLKNNNYKQAKVNLDQALEYDPRSAEVNYAIAYYYQLVGEVNRADELYQTAMSLAPNNGDIANSYGAFKCQDGDYDGAKEYFLKAVSNQQYANSAETYENLALCAQSQGNTEDAITYFQNALKHQPLRAKSLYLLTELYVATEQWTSAKYTLDKYQRVAKPSPDSLWLSFEIHQGTNDWEGAKEVGYKLSTLFPDSPYTADYKNILAQHTPQVERKVKGEDTNADKVSNSVQAETETETKTGLSSQQAQFHIVKANENLYRISLKHNIKITSLKEWNNIENAGSIFAGMKLWLVPHNMQGE</sequence>
<proteinExistence type="predicted"/>
<dbReference type="InterPro" id="IPR051012">
    <property type="entry name" value="CellSynth/LPSAsmb/PSIAsmb"/>
</dbReference>
<keyword evidence="6" id="KW-0378">Hydrolase</keyword>
<dbReference type="SUPFAM" id="SSF54106">
    <property type="entry name" value="LysM domain"/>
    <property type="match status" value="1"/>
</dbReference>
<dbReference type="KEGG" id="asq:AVL57_14650"/>
<feature type="repeat" description="TPR" evidence="3">
    <location>
        <begin position="68"/>
        <end position="101"/>
    </location>
</feature>
<gene>
    <name evidence="7" type="primary">pilW</name>
    <name evidence="6" type="ORF">AVL57_14650</name>
    <name evidence="7" type="ORF">Q4527_10260</name>
</gene>
<dbReference type="Pfam" id="PF01476">
    <property type="entry name" value="LysM"/>
    <property type="match status" value="1"/>
</dbReference>
<dbReference type="PANTHER" id="PTHR45586:SF1">
    <property type="entry name" value="LIPOPOLYSACCHARIDE ASSEMBLY PROTEIN B"/>
    <property type="match status" value="1"/>
</dbReference>
<dbReference type="InterPro" id="IPR018392">
    <property type="entry name" value="LysM"/>
</dbReference>
<reference evidence="6 8" key="1">
    <citation type="submission" date="2015-12" db="EMBL/GenBank/DDBJ databases">
        <title>Intraspecies pangenome expansion in the marine bacterium Alteromonas.</title>
        <authorList>
            <person name="Lopez-Perez M."/>
            <person name="Rodriguez-Valera F."/>
        </authorList>
    </citation>
    <scope>NUCLEOTIDE SEQUENCE [LARGE SCALE GENOMIC DNA]</scope>
    <source>
        <strain evidence="6 8">LMG 21861</strain>
    </source>
</reference>
<dbReference type="RefSeq" id="WP_057790590.1">
    <property type="nucleotide sequence ID" value="NZ_CAXIBE010000005.1"/>
</dbReference>
<accession>A0AAW7YZZ3</accession>
<dbReference type="EMBL" id="JAUOQI010000006">
    <property type="protein sequence ID" value="MDO6577776.1"/>
    <property type="molecule type" value="Genomic_DNA"/>
</dbReference>
<dbReference type="Gene3D" id="3.10.350.10">
    <property type="entry name" value="LysM domain"/>
    <property type="match status" value="1"/>
</dbReference>
<evidence type="ECO:0000259" key="5">
    <source>
        <dbReference type="PROSITE" id="PS51782"/>
    </source>
</evidence>
<evidence type="ECO:0000256" key="1">
    <source>
        <dbReference type="ARBA" id="ARBA00022737"/>
    </source>
</evidence>
<dbReference type="AlphaFoldDB" id="A0AAW7YZZ3"/>
<dbReference type="NCBIfam" id="TIGR02521">
    <property type="entry name" value="type_IV_pilW"/>
    <property type="match status" value="1"/>
</dbReference>
<keyword evidence="1" id="KW-0677">Repeat</keyword>
<dbReference type="GO" id="GO:0008233">
    <property type="term" value="F:peptidase activity"/>
    <property type="evidence" value="ECO:0007669"/>
    <property type="project" value="UniProtKB-KW"/>
</dbReference>
<dbReference type="PANTHER" id="PTHR45586">
    <property type="entry name" value="TPR REPEAT-CONTAINING PROTEIN PA4667"/>
    <property type="match status" value="1"/>
</dbReference>
<keyword evidence="2 3" id="KW-0802">TPR repeat</keyword>
<feature type="repeat" description="TPR" evidence="3">
    <location>
        <begin position="138"/>
        <end position="171"/>
    </location>
</feature>
<dbReference type="Gene3D" id="1.25.40.10">
    <property type="entry name" value="Tetratricopeptide repeat domain"/>
    <property type="match status" value="1"/>
</dbReference>
<evidence type="ECO:0000313" key="7">
    <source>
        <dbReference type="EMBL" id="MDO6577776.1"/>
    </source>
</evidence>
<name>A0AAW7YZZ3_9ALTE</name>
<dbReference type="SMART" id="SM00028">
    <property type="entry name" value="TPR"/>
    <property type="match status" value="3"/>
</dbReference>
<feature type="repeat" description="TPR" evidence="3">
    <location>
        <begin position="34"/>
        <end position="67"/>
    </location>
</feature>
<dbReference type="PROSITE" id="PS51257">
    <property type="entry name" value="PROKAR_LIPOPROTEIN"/>
    <property type="match status" value="1"/>
</dbReference>
<reference evidence="7" key="2">
    <citation type="submission" date="2023-07" db="EMBL/GenBank/DDBJ databases">
        <title>Genome content predicts the carbon catabolic preferences of heterotrophic bacteria.</title>
        <authorList>
            <person name="Gralka M."/>
        </authorList>
    </citation>
    <scope>NUCLEOTIDE SEQUENCE</scope>
    <source>
        <strain evidence="7">F2M12</strain>
    </source>
</reference>
<dbReference type="CDD" id="cd00118">
    <property type="entry name" value="LysM"/>
    <property type="match status" value="1"/>
</dbReference>
<evidence type="ECO:0000256" key="3">
    <source>
        <dbReference type="PROSITE-ProRule" id="PRU00339"/>
    </source>
</evidence>
<protein>
    <submittedName>
        <fullName evidence="6">ATP-dependent protease</fullName>
    </submittedName>
    <submittedName>
        <fullName evidence="7">Type IV pilus biogenesis/stability protein PilW</fullName>
    </submittedName>
</protein>
<keyword evidence="8" id="KW-1185">Reference proteome</keyword>
<dbReference type="PROSITE" id="PS50005">
    <property type="entry name" value="TPR"/>
    <property type="match status" value="3"/>
</dbReference>
<feature type="compositionally biased region" description="Polar residues" evidence="4">
    <location>
        <begin position="268"/>
        <end position="285"/>
    </location>
</feature>
<dbReference type="Proteomes" id="UP001170717">
    <property type="component" value="Unassembled WGS sequence"/>
</dbReference>
<keyword evidence="6" id="KW-0645">Protease</keyword>
<evidence type="ECO:0000313" key="6">
    <source>
        <dbReference type="EMBL" id="AMJ75088.1"/>
    </source>
</evidence>
<dbReference type="Pfam" id="PF13181">
    <property type="entry name" value="TPR_8"/>
    <property type="match status" value="2"/>
</dbReference>
<dbReference type="EMBL" id="CP013926">
    <property type="protein sequence ID" value="AMJ75088.1"/>
    <property type="molecule type" value="Genomic_DNA"/>
</dbReference>
<dbReference type="PROSITE" id="PS51782">
    <property type="entry name" value="LYSM"/>
    <property type="match status" value="1"/>
</dbReference>
<dbReference type="Proteomes" id="UP000056750">
    <property type="component" value="Chromosome"/>
</dbReference>
<dbReference type="InterPro" id="IPR019734">
    <property type="entry name" value="TPR_rpt"/>
</dbReference>
<dbReference type="Pfam" id="PF13424">
    <property type="entry name" value="TPR_12"/>
    <property type="match status" value="1"/>
</dbReference>
<feature type="region of interest" description="Disordered" evidence="4">
    <location>
        <begin position="259"/>
        <end position="285"/>
    </location>
</feature>
<evidence type="ECO:0000256" key="2">
    <source>
        <dbReference type="ARBA" id="ARBA00022803"/>
    </source>
</evidence>
<dbReference type="GO" id="GO:0006508">
    <property type="term" value="P:proteolysis"/>
    <property type="evidence" value="ECO:0007669"/>
    <property type="project" value="UniProtKB-KW"/>
</dbReference>
<evidence type="ECO:0000313" key="9">
    <source>
        <dbReference type="Proteomes" id="UP001170717"/>
    </source>
</evidence>
<organism evidence="7 9">
    <name type="scientific">Alteromonas stellipolaris</name>
    <dbReference type="NCBI Taxonomy" id="233316"/>
    <lineage>
        <taxon>Bacteria</taxon>
        <taxon>Pseudomonadati</taxon>
        <taxon>Pseudomonadota</taxon>
        <taxon>Gammaproteobacteria</taxon>
        <taxon>Alteromonadales</taxon>
        <taxon>Alteromonadaceae</taxon>
        <taxon>Alteromonas/Salinimonas group</taxon>
        <taxon>Alteromonas</taxon>
    </lineage>
</organism>
<dbReference type="GeneID" id="83258970"/>
<feature type="domain" description="LysM" evidence="5">
    <location>
        <begin position="292"/>
        <end position="336"/>
    </location>
</feature>
<evidence type="ECO:0000256" key="4">
    <source>
        <dbReference type="SAM" id="MobiDB-lite"/>
    </source>
</evidence>
<dbReference type="InterPro" id="IPR013360">
    <property type="entry name" value="Pilus_4_PilW"/>
</dbReference>
<dbReference type="InterPro" id="IPR011990">
    <property type="entry name" value="TPR-like_helical_dom_sf"/>
</dbReference>
<dbReference type="SUPFAM" id="SSF48452">
    <property type="entry name" value="TPR-like"/>
    <property type="match status" value="1"/>
</dbReference>
<dbReference type="InterPro" id="IPR036779">
    <property type="entry name" value="LysM_dom_sf"/>
</dbReference>